<accession>A0A7S7LJD2</accession>
<gene>
    <name evidence="2" type="ORF">CPATCC_000033</name>
</gene>
<dbReference type="SUPFAM" id="SSF47473">
    <property type="entry name" value="EF-hand"/>
    <property type="match status" value="1"/>
</dbReference>
<dbReference type="AlphaFoldDB" id="A0A7S7LJD2"/>
<dbReference type="OMA" id="MNESTDK"/>
<protein>
    <recommendedName>
        <fullName evidence="4">Myosin regulatory light chain</fullName>
    </recommendedName>
</protein>
<name>A0A7S7LJD2_CRYPV</name>
<feature type="compositionally biased region" description="Low complexity" evidence="1">
    <location>
        <begin position="248"/>
        <end position="257"/>
    </location>
</feature>
<reference evidence="2 3" key="1">
    <citation type="submission" date="2019-09" db="EMBL/GenBank/DDBJ databases">
        <title>Consistent, comparative and evidence-based genome assembly and annotation for Cryptosporidium parvum, C. hominis and C. tyzzeri.</title>
        <authorList>
            <person name="Baptista R.P."/>
            <person name="Li Y."/>
            <person name="Sateriale A."/>
            <person name="Ansell B."/>
            <person name="Jex A."/>
            <person name="Sanders M."/>
            <person name="Brooks K."/>
            <person name="Tracey A."/>
            <person name="Berriman M."/>
            <person name="Striepen B."/>
            <person name="Cotton J.A."/>
            <person name="Kissinger J.C."/>
        </authorList>
    </citation>
    <scope>NUCLEOTIDE SEQUENCE [LARGE SCALE GENOMIC DNA]</scope>
    <source>
        <strain evidence="2 3">IOWA-ATCC</strain>
    </source>
</reference>
<dbReference type="EMBL" id="CP044422">
    <property type="protein sequence ID" value="QOY43265.1"/>
    <property type="molecule type" value="Genomic_DNA"/>
</dbReference>
<evidence type="ECO:0000313" key="2">
    <source>
        <dbReference type="EMBL" id="QOY43265.1"/>
    </source>
</evidence>
<proteinExistence type="predicted"/>
<sequence length="267" mass="30146">MEIINRTLDSIFVKCHDIQVENIKYGELVVLIESDDDYSGYSDADINENYGEFDGENEDNGEIANESSVEDVLEIVRQATIAKKEPTIYEIEFGNVSNTSGKCNFDDLIKFLHRLGLSPTEDQCNELKKEFGTSNIDMESALKAYNKTSTDKYTPEELIVSLESTQSEVTRKRLVILLQTFGDKMTEDEINRALDKLEIGNEPIDKNLFIEKLCAGSKQIKTSNTGCINTQSRENLNKSSENCIDPQDNNNNNNDNNVQQEEISDVN</sequence>
<dbReference type="Gene3D" id="1.10.238.10">
    <property type="entry name" value="EF-hand"/>
    <property type="match status" value="1"/>
</dbReference>
<dbReference type="VEuPathDB" id="CryptoDB:CPATCC_0035700"/>
<evidence type="ECO:0008006" key="4">
    <source>
        <dbReference type="Google" id="ProtNLM"/>
    </source>
</evidence>
<evidence type="ECO:0000313" key="3">
    <source>
        <dbReference type="Proteomes" id="UP000593906"/>
    </source>
</evidence>
<feature type="region of interest" description="Disordered" evidence="1">
    <location>
        <begin position="238"/>
        <end position="267"/>
    </location>
</feature>
<organism evidence="2 3">
    <name type="scientific">Cryptosporidium parvum</name>
    <dbReference type="NCBI Taxonomy" id="5807"/>
    <lineage>
        <taxon>Eukaryota</taxon>
        <taxon>Sar</taxon>
        <taxon>Alveolata</taxon>
        <taxon>Apicomplexa</taxon>
        <taxon>Conoidasida</taxon>
        <taxon>Coccidia</taxon>
        <taxon>Eucoccidiorida</taxon>
        <taxon>Eimeriorina</taxon>
        <taxon>Cryptosporidiidae</taxon>
        <taxon>Cryptosporidium</taxon>
    </lineage>
</organism>
<dbReference type="InterPro" id="IPR011992">
    <property type="entry name" value="EF-hand-dom_pair"/>
</dbReference>
<dbReference type="Proteomes" id="UP000593906">
    <property type="component" value="Chromosome 1"/>
</dbReference>
<evidence type="ECO:0000256" key="1">
    <source>
        <dbReference type="SAM" id="MobiDB-lite"/>
    </source>
</evidence>